<dbReference type="EMBL" id="JADIKM010000003">
    <property type="protein sequence ID" value="MFK2904443.1"/>
    <property type="molecule type" value="Genomic_DNA"/>
</dbReference>
<name>A0ABW8JTG3_9GAMM</name>
<evidence type="ECO:0000256" key="4">
    <source>
        <dbReference type="ARBA" id="ARBA00022692"/>
    </source>
</evidence>
<evidence type="ECO:0000313" key="9">
    <source>
        <dbReference type="Proteomes" id="UP001620460"/>
    </source>
</evidence>
<feature type="transmembrane region" description="Helical" evidence="7">
    <location>
        <begin position="72"/>
        <end position="89"/>
    </location>
</feature>
<evidence type="ECO:0000256" key="1">
    <source>
        <dbReference type="ARBA" id="ARBA00004651"/>
    </source>
</evidence>
<comment type="similarity">
    <text evidence="2">Belongs to the DoxX family.</text>
</comment>
<feature type="transmembrane region" description="Helical" evidence="7">
    <location>
        <begin position="48"/>
        <end position="65"/>
    </location>
</feature>
<evidence type="ECO:0000256" key="5">
    <source>
        <dbReference type="ARBA" id="ARBA00022989"/>
    </source>
</evidence>
<dbReference type="InterPro" id="IPR032808">
    <property type="entry name" value="DoxX"/>
</dbReference>
<gene>
    <name evidence="8" type="ORF">ISP17_10735</name>
</gene>
<keyword evidence="3" id="KW-1003">Cell membrane</keyword>
<evidence type="ECO:0000256" key="7">
    <source>
        <dbReference type="SAM" id="Phobius"/>
    </source>
</evidence>
<dbReference type="PANTHER" id="PTHR33452">
    <property type="entry name" value="OXIDOREDUCTASE CATD-RELATED"/>
    <property type="match status" value="1"/>
</dbReference>
<sequence length="138" mass="14543">MNTQNASTSLLARALLSSLFLISGFGKLAAPAATKAYIVYAGLPLPDLAYLVAVVVEVGFGLALLAGYRTRVVAVLMALFTVATALAFHDHFDDQNQFIHFLKNIAIAGGLLQVAATGAGAYSLDALRQRRHGARALN</sequence>
<proteinExistence type="inferred from homology"/>
<dbReference type="RefSeq" id="WP_404632968.1">
    <property type="nucleotide sequence ID" value="NZ_JADIKM010000003.1"/>
</dbReference>
<keyword evidence="6 7" id="KW-0472">Membrane</keyword>
<accession>A0ABW8JTG3</accession>
<comment type="subcellular location">
    <subcellularLocation>
        <location evidence="1">Cell membrane</location>
        <topology evidence="1">Multi-pass membrane protein</topology>
    </subcellularLocation>
</comment>
<keyword evidence="9" id="KW-1185">Reference proteome</keyword>
<dbReference type="Pfam" id="PF07681">
    <property type="entry name" value="DoxX"/>
    <property type="match status" value="1"/>
</dbReference>
<organism evidence="8 9">
    <name type="scientific">Dyella ginsengisoli</name>
    <dbReference type="NCBI Taxonomy" id="363848"/>
    <lineage>
        <taxon>Bacteria</taxon>
        <taxon>Pseudomonadati</taxon>
        <taxon>Pseudomonadota</taxon>
        <taxon>Gammaproteobacteria</taxon>
        <taxon>Lysobacterales</taxon>
        <taxon>Rhodanobacteraceae</taxon>
        <taxon>Dyella</taxon>
    </lineage>
</organism>
<dbReference type="PANTHER" id="PTHR33452:SF1">
    <property type="entry name" value="INNER MEMBRANE PROTEIN YPHA-RELATED"/>
    <property type="match status" value="1"/>
</dbReference>
<keyword evidence="4 7" id="KW-0812">Transmembrane</keyword>
<evidence type="ECO:0000256" key="3">
    <source>
        <dbReference type="ARBA" id="ARBA00022475"/>
    </source>
</evidence>
<evidence type="ECO:0000256" key="2">
    <source>
        <dbReference type="ARBA" id="ARBA00006679"/>
    </source>
</evidence>
<dbReference type="Proteomes" id="UP001620460">
    <property type="component" value="Unassembled WGS sequence"/>
</dbReference>
<reference evidence="8 9" key="1">
    <citation type="submission" date="2020-10" db="EMBL/GenBank/DDBJ databases">
        <title>Phylogeny of dyella-like bacteria.</title>
        <authorList>
            <person name="Fu J."/>
        </authorList>
    </citation>
    <scope>NUCLEOTIDE SEQUENCE [LARGE SCALE GENOMIC DNA]</scope>
    <source>
        <strain evidence="8 9">Gsoil3046</strain>
    </source>
</reference>
<evidence type="ECO:0000256" key="6">
    <source>
        <dbReference type="ARBA" id="ARBA00023136"/>
    </source>
</evidence>
<comment type="caution">
    <text evidence="8">The sequence shown here is derived from an EMBL/GenBank/DDBJ whole genome shotgun (WGS) entry which is preliminary data.</text>
</comment>
<feature type="transmembrane region" description="Helical" evidence="7">
    <location>
        <begin position="101"/>
        <end position="122"/>
    </location>
</feature>
<keyword evidence="5 7" id="KW-1133">Transmembrane helix</keyword>
<protein>
    <submittedName>
        <fullName evidence="8">DoxX family protein</fullName>
    </submittedName>
</protein>
<dbReference type="InterPro" id="IPR051907">
    <property type="entry name" value="DoxX-like_oxidoreductase"/>
</dbReference>
<evidence type="ECO:0000313" key="8">
    <source>
        <dbReference type="EMBL" id="MFK2904443.1"/>
    </source>
</evidence>